<dbReference type="Pfam" id="PF01592">
    <property type="entry name" value="NifU_N"/>
    <property type="match status" value="1"/>
</dbReference>
<dbReference type="EMBL" id="MT631283">
    <property type="protein sequence ID" value="QNO47940.1"/>
    <property type="molecule type" value="Genomic_DNA"/>
</dbReference>
<dbReference type="GO" id="GO:0016226">
    <property type="term" value="P:iron-sulfur cluster assembly"/>
    <property type="evidence" value="ECO:0007669"/>
    <property type="project" value="InterPro"/>
</dbReference>
<protein>
    <submittedName>
        <fullName evidence="2">Iron-sulfur cluster assembly scaffold protein IscU 2</fullName>
    </submittedName>
</protein>
<dbReference type="SUPFAM" id="SSF82649">
    <property type="entry name" value="SufE/NifU"/>
    <property type="match status" value="1"/>
</dbReference>
<gene>
    <name evidence="2" type="primary">iscU2</name>
    <name evidence="2" type="ORF">DBNCDMDK_00028</name>
</gene>
<organism evidence="2">
    <name type="scientific">Candidatus Methanogaster sp. ANME-2c ERB4</name>
    <dbReference type="NCBI Taxonomy" id="2759911"/>
    <lineage>
        <taxon>Archaea</taxon>
        <taxon>Methanobacteriati</taxon>
        <taxon>Methanobacteriota</taxon>
        <taxon>Stenosarchaea group</taxon>
        <taxon>Methanomicrobia</taxon>
        <taxon>Methanosarcinales</taxon>
        <taxon>ANME-2 cluster</taxon>
        <taxon>Candidatus Methanogasteraceae</taxon>
        <taxon>Candidatus Methanogaster</taxon>
    </lineage>
</organism>
<dbReference type="GO" id="GO:0051536">
    <property type="term" value="F:iron-sulfur cluster binding"/>
    <property type="evidence" value="ECO:0007669"/>
    <property type="project" value="InterPro"/>
</dbReference>
<proteinExistence type="predicted"/>
<feature type="domain" description="NIF system FeS cluster assembly NifU N-terminal" evidence="1">
    <location>
        <begin position="25"/>
        <end position="140"/>
    </location>
</feature>
<sequence length="153" mass="16838">MSVDIDELAEKLENSVLEDAREVFSETVIEYAYNPRNVGEISDADGVGRVTGTCGDTVQIQIRVENGRVIESRFVTDGCGTSIACGSMLTEMIKGKTIEEALMITSGDLLRSLDGLPEEYVHCSVIAVDTLHAAIDDYRELRLTSKLHEINKR</sequence>
<dbReference type="CDD" id="cd06664">
    <property type="entry name" value="IscU_like"/>
    <property type="match status" value="1"/>
</dbReference>
<reference evidence="2" key="1">
    <citation type="submission" date="2020-06" db="EMBL/GenBank/DDBJ databases">
        <title>Unique genomic features of the anaerobic methanotrophic archaea.</title>
        <authorList>
            <person name="Chadwick G.L."/>
            <person name="Skennerton C.T."/>
            <person name="Laso-Perez R."/>
            <person name="Leu A.O."/>
            <person name="Speth D.R."/>
            <person name="Yu H."/>
            <person name="Morgan-Lang C."/>
            <person name="Hatzenpichler R."/>
            <person name="Goudeau D."/>
            <person name="Malmstrom R."/>
            <person name="Brazelton W.J."/>
            <person name="Woyke T."/>
            <person name="Hallam S.J."/>
            <person name="Tyson G.W."/>
            <person name="Wegener G."/>
            <person name="Boetius A."/>
            <person name="Orphan V."/>
        </authorList>
    </citation>
    <scope>NUCLEOTIDE SEQUENCE</scope>
</reference>
<evidence type="ECO:0000259" key="1">
    <source>
        <dbReference type="Pfam" id="PF01592"/>
    </source>
</evidence>
<dbReference type="InterPro" id="IPR002871">
    <property type="entry name" value="NIF_FeS_clus_asmbl_NifU_N"/>
</dbReference>
<dbReference type="Gene3D" id="3.90.1010.10">
    <property type="match status" value="1"/>
</dbReference>
<dbReference type="PANTHER" id="PTHR10093">
    <property type="entry name" value="IRON-SULFUR CLUSTER ASSEMBLY ENZYME NIFU HOMOLOG"/>
    <property type="match status" value="1"/>
</dbReference>
<dbReference type="GO" id="GO:0005506">
    <property type="term" value="F:iron ion binding"/>
    <property type="evidence" value="ECO:0007669"/>
    <property type="project" value="InterPro"/>
</dbReference>
<name>A0A7G9YIV6_9EURY</name>
<accession>A0A7G9YIV6</accession>
<dbReference type="AlphaFoldDB" id="A0A7G9YIV6"/>
<evidence type="ECO:0000313" key="2">
    <source>
        <dbReference type="EMBL" id="QNO47940.1"/>
    </source>
</evidence>